<reference evidence="1 2" key="1">
    <citation type="submission" date="2019-01" db="EMBL/GenBank/DDBJ databases">
        <authorList>
            <person name="Sayadi A."/>
        </authorList>
    </citation>
    <scope>NUCLEOTIDE SEQUENCE [LARGE SCALE GENOMIC DNA]</scope>
</reference>
<organism evidence="1 2">
    <name type="scientific">Callosobruchus maculatus</name>
    <name type="common">Southern cowpea weevil</name>
    <name type="synonym">Pulse bruchid</name>
    <dbReference type="NCBI Taxonomy" id="64391"/>
    <lineage>
        <taxon>Eukaryota</taxon>
        <taxon>Metazoa</taxon>
        <taxon>Ecdysozoa</taxon>
        <taxon>Arthropoda</taxon>
        <taxon>Hexapoda</taxon>
        <taxon>Insecta</taxon>
        <taxon>Pterygota</taxon>
        <taxon>Neoptera</taxon>
        <taxon>Endopterygota</taxon>
        <taxon>Coleoptera</taxon>
        <taxon>Polyphaga</taxon>
        <taxon>Cucujiformia</taxon>
        <taxon>Chrysomeloidea</taxon>
        <taxon>Chrysomelidae</taxon>
        <taxon>Bruchinae</taxon>
        <taxon>Bruchini</taxon>
        <taxon>Callosobruchus</taxon>
    </lineage>
</organism>
<dbReference type="InterPro" id="IPR042495">
    <property type="entry name" value="PDGFRL"/>
</dbReference>
<dbReference type="OrthoDB" id="6077854at2759"/>
<dbReference type="InterPro" id="IPR013783">
    <property type="entry name" value="Ig-like_fold"/>
</dbReference>
<evidence type="ECO:0000313" key="1">
    <source>
        <dbReference type="EMBL" id="VEN63916.1"/>
    </source>
</evidence>
<proteinExistence type="predicted"/>
<dbReference type="AlphaFoldDB" id="A0A653DUM7"/>
<dbReference type="PANTHER" id="PTHR15360:SF4">
    <property type="entry name" value="PROTEIN KINASE DOMAIN-CONTAINING PROTEIN"/>
    <property type="match status" value="1"/>
</dbReference>
<gene>
    <name evidence="1" type="ORF">CALMAC_LOCUS20603</name>
</gene>
<keyword evidence="2" id="KW-1185">Reference proteome</keyword>
<name>A0A653DUM7_CALMS</name>
<evidence type="ECO:0000313" key="2">
    <source>
        <dbReference type="Proteomes" id="UP000410492"/>
    </source>
</evidence>
<dbReference type="Proteomes" id="UP000410492">
    <property type="component" value="Unassembled WGS sequence"/>
</dbReference>
<dbReference type="PANTHER" id="PTHR15360">
    <property type="entry name" value="PLATELET-DERIVED GROWTH FACTOR RECEPTOR LIKE"/>
    <property type="match status" value="1"/>
</dbReference>
<accession>A0A653DUM7</accession>
<protein>
    <submittedName>
        <fullName evidence="1">Uncharacterized protein</fullName>
    </submittedName>
</protein>
<dbReference type="Gene3D" id="2.60.40.10">
    <property type="entry name" value="Immunoglobulins"/>
    <property type="match status" value="1"/>
</dbReference>
<dbReference type="EMBL" id="CAACVG010014937">
    <property type="protein sequence ID" value="VEN63916.1"/>
    <property type="molecule type" value="Genomic_DNA"/>
</dbReference>
<sequence>MTYHFVGFYYCHYDGTEKEDEDNSASVYLFVHDEKHLAVESLVSVLAVQYQTAVIPCRPTAKDVEVTLHDEYGNDVPVNTLRKRRVYQFDPHIGFTTNDTARPSDIRNLHATFKRNNRSEACLGVLTVE</sequence>
<feature type="non-terminal residue" evidence="1">
    <location>
        <position position="129"/>
    </location>
</feature>